<dbReference type="AlphaFoldDB" id="A0A8J5NZV9"/>
<gene>
    <name evidence="1" type="ORF">Forpe1208_v006458</name>
</gene>
<name>A0A8J5NZV9_FUSOX</name>
<reference evidence="1" key="1">
    <citation type="submission" date="2021-04" db="EMBL/GenBank/DDBJ databases">
        <title>First draft genome resource for Brassicaceae pathogens Fusarium oxysporum f. sp. raphani and Fusarium oxysporum f. sp. rapae.</title>
        <authorList>
            <person name="Asai S."/>
        </authorList>
    </citation>
    <scope>NUCLEOTIDE SEQUENCE</scope>
    <source>
        <strain evidence="1">Tf1208</strain>
    </source>
</reference>
<sequence>MISPYLFKHHQTPFTSYTCLAQQSSPQSLATPLVAFSPPQYSIPNFLSFSNKKAISNAGNVANPCREWVHDCKKTFQSLEEALHLIINKKEAKAAIAQACKHPVPDNVRLALKEISDADKRIAALQTQTRGYVDALRQ</sequence>
<evidence type="ECO:0000313" key="1">
    <source>
        <dbReference type="EMBL" id="KAG7415721.1"/>
    </source>
</evidence>
<evidence type="ECO:0000313" key="2">
    <source>
        <dbReference type="Proteomes" id="UP000694050"/>
    </source>
</evidence>
<protein>
    <submittedName>
        <fullName evidence="1">Uncharacterized protein</fullName>
    </submittedName>
</protein>
<comment type="caution">
    <text evidence="1">The sequence shown here is derived from an EMBL/GenBank/DDBJ whole genome shotgun (WGS) entry which is preliminary data.</text>
</comment>
<dbReference type="EMBL" id="JAELUQ010000004">
    <property type="protein sequence ID" value="KAG7415721.1"/>
    <property type="molecule type" value="Genomic_DNA"/>
</dbReference>
<proteinExistence type="predicted"/>
<organism evidence="1 2">
    <name type="scientific">Fusarium oxysporum f. sp. rapae</name>
    <dbReference type="NCBI Taxonomy" id="485398"/>
    <lineage>
        <taxon>Eukaryota</taxon>
        <taxon>Fungi</taxon>
        <taxon>Dikarya</taxon>
        <taxon>Ascomycota</taxon>
        <taxon>Pezizomycotina</taxon>
        <taxon>Sordariomycetes</taxon>
        <taxon>Hypocreomycetidae</taxon>
        <taxon>Hypocreales</taxon>
        <taxon>Nectriaceae</taxon>
        <taxon>Fusarium</taxon>
        <taxon>Fusarium oxysporum species complex</taxon>
    </lineage>
</organism>
<dbReference type="Proteomes" id="UP000694050">
    <property type="component" value="Unassembled WGS sequence"/>
</dbReference>
<accession>A0A8J5NZV9</accession>